<name>A0AA89BXA5_PINIB</name>
<dbReference type="PANTHER" id="PTHR11686">
    <property type="entry name" value="GAMMA GLUTAMYL TRANSPEPTIDASE"/>
    <property type="match status" value="1"/>
</dbReference>
<feature type="binding site" evidence="2">
    <location>
        <position position="272"/>
    </location>
    <ligand>
        <name>L-glutamate</name>
        <dbReference type="ChEBI" id="CHEBI:29985"/>
    </ligand>
</feature>
<dbReference type="Gene3D" id="1.10.246.130">
    <property type="match status" value="1"/>
</dbReference>
<dbReference type="GO" id="GO:0006751">
    <property type="term" value="P:glutathione catabolic process"/>
    <property type="evidence" value="ECO:0007669"/>
    <property type="project" value="InterPro"/>
</dbReference>
<dbReference type="PANTHER" id="PTHR11686:SF9">
    <property type="entry name" value="RE13973P"/>
    <property type="match status" value="1"/>
</dbReference>
<reference evidence="3" key="1">
    <citation type="submission" date="2019-08" db="EMBL/GenBank/DDBJ databases">
        <title>The improved chromosome-level genome for the pearl oyster Pinctada fucata martensii using PacBio sequencing and Hi-C.</title>
        <authorList>
            <person name="Zheng Z."/>
        </authorList>
    </citation>
    <scope>NUCLEOTIDE SEQUENCE</scope>
    <source>
        <strain evidence="3">ZZ-2019</strain>
        <tissue evidence="3">Adductor muscle</tissue>
    </source>
</reference>
<evidence type="ECO:0000256" key="1">
    <source>
        <dbReference type="PIRSR" id="PIRSR600101-1"/>
    </source>
</evidence>
<dbReference type="FunFam" id="1.10.246.130:FF:000001">
    <property type="entry name" value="Gamma-glutamyltransferase 5 isoform 1"/>
    <property type="match status" value="1"/>
</dbReference>
<protein>
    <recommendedName>
        <fullName evidence="5">Gamma-glutamyltransferase</fullName>
    </recommendedName>
</protein>
<organism evidence="3 4">
    <name type="scientific">Pinctada imbricata</name>
    <name type="common">Atlantic pearl-oyster</name>
    <name type="synonym">Pinctada martensii</name>
    <dbReference type="NCBI Taxonomy" id="66713"/>
    <lineage>
        <taxon>Eukaryota</taxon>
        <taxon>Metazoa</taxon>
        <taxon>Spiralia</taxon>
        <taxon>Lophotrochozoa</taxon>
        <taxon>Mollusca</taxon>
        <taxon>Bivalvia</taxon>
        <taxon>Autobranchia</taxon>
        <taxon>Pteriomorphia</taxon>
        <taxon>Pterioida</taxon>
        <taxon>Pterioidea</taxon>
        <taxon>Pteriidae</taxon>
        <taxon>Pinctada</taxon>
    </lineage>
</organism>
<dbReference type="InterPro" id="IPR043138">
    <property type="entry name" value="GGT_lsub"/>
</dbReference>
<dbReference type="AlphaFoldDB" id="A0AA89BXA5"/>
<feature type="active site" description="Nucleophile" evidence="1">
    <location>
        <position position="231"/>
    </location>
</feature>
<accession>A0AA89BXA5</accession>
<gene>
    <name evidence="3" type="ORF">FSP39_012107</name>
</gene>
<evidence type="ECO:0000313" key="4">
    <source>
        <dbReference type="Proteomes" id="UP001186944"/>
    </source>
</evidence>
<evidence type="ECO:0000256" key="2">
    <source>
        <dbReference type="PIRSR" id="PIRSR600101-2"/>
    </source>
</evidence>
<dbReference type="SUPFAM" id="SSF56235">
    <property type="entry name" value="N-terminal nucleophile aminohydrolases (Ntn hydrolases)"/>
    <property type="match status" value="1"/>
</dbReference>
<dbReference type="InterPro" id="IPR043137">
    <property type="entry name" value="GGT_ssub_C"/>
</dbReference>
<dbReference type="GO" id="GO:0036374">
    <property type="term" value="F:glutathione hydrolase activity"/>
    <property type="evidence" value="ECO:0007669"/>
    <property type="project" value="InterPro"/>
</dbReference>
<dbReference type="InterPro" id="IPR029055">
    <property type="entry name" value="Ntn_hydrolases_N"/>
</dbReference>
<proteinExistence type="predicted"/>
<dbReference type="PRINTS" id="PR01210">
    <property type="entry name" value="GGTRANSPTASE"/>
</dbReference>
<evidence type="ECO:0000313" key="3">
    <source>
        <dbReference type="EMBL" id="KAK3099934.1"/>
    </source>
</evidence>
<comment type="caution">
    <text evidence="3">The sequence shown here is derived from an EMBL/GenBank/DDBJ whole genome shotgun (WGS) entry which is preliminary data.</text>
</comment>
<dbReference type="Gene3D" id="3.60.20.40">
    <property type="match status" value="2"/>
</dbReference>
<sequence length="413" mass="45067">MSGISTNYCPCEMVYSSETAKEADVFKKGKVDIADFTGQLGQLYTKNGQFIEEGTVIKRIDLADTLDVIASQGSNALYDGKLTQSVLNAVNAGLPPDSPWMTKDDLKNYEVKERAVVKGTYHDSTIISVLSPGSGPVVISMMNFMEGYNLQPSDSNTANMFHRFIEASKFAFAQQQFLGDPDFNDVSINNATNIMISKDVASQHRKITTNVTQQDPSVYGAMTLSALDGGTSHISIVDAQELMVSVTTTVNSWFGSKLMTESGILLNNQMADFNSAATGGNQMNKIEPGKRPLSNMSPTILYNTDHACKLRVNPWCRRGTFYPIRRGGDTVKCGVIREITHRSNTGPKDGLPPGSTDEGIKQSIIDNLKARGHKLEKTTDILSIVQGVKKVMDKVEAYADNRKGGHAATFNNH</sequence>
<evidence type="ECO:0008006" key="5">
    <source>
        <dbReference type="Google" id="ProtNLM"/>
    </source>
</evidence>
<dbReference type="Pfam" id="PF01019">
    <property type="entry name" value="G_glu_transpept"/>
    <property type="match status" value="1"/>
</dbReference>
<dbReference type="EMBL" id="VSWD01000006">
    <property type="protein sequence ID" value="KAK3099934.1"/>
    <property type="molecule type" value="Genomic_DNA"/>
</dbReference>
<dbReference type="InterPro" id="IPR000101">
    <property type="entry name" value="GGT_peptidase"/>
</dbReference>
<keyword evidence="4" id="KW-1185">Reference proteome</keyword>
<feature type="binding site" evidence="2">
    <location>
        <begin position="249"/>
        <end position="251"/>
    </location>
    <ligand>
        <name>L-glutamate</name>
        <dbReference type="ChEBI" id="CHEBI:29985"/>
    </ligand>
</feature>
<dbReference type="Proteomes" id="UP001186944">
    <property type="component" value="Unassembled WGS sequence"/>
</dbReference>
<dbReference type="GO" id="GO:0005886">
    <property type="term" value="C:plasma membrane"/>
    <property type="evidence" value="ECO:0007669"/>
    <property type="project" value="TreeGrafter"/>
</dbReference>